<feature type="transmembrane region" description="Helical" evidence="7">
    <location>
        <begin position="233"/>
        <end position="254"/>
    </location>
</feature>
<dbReference type="Gene3D" id="1.20.1720.10">
    <property type="entry name" value="Multidrug resistance protein D"/>
    <property type="match status" value="1"/>
</dbReference>
<reference evidence="10" key="1">
    <citation type="journal article" date="2019" name="Int. J. Syst. Evol. Microbiol.">
        <title>The Global Catalogue of Microorganisms (GCM) 10K type strain sequencing project: providing services to taxonomists for standard genome sequencing and annotation.</title>
        <authorList>
            <consortium name="The Broad Institute Genomics Platform"/>
            <consortium name="The Broad Institute Genome Sequencing Center for Infectious Disease"/>
            <person name="Wu L."/>
            <person name="Ma J."/>
        </authorList>
    </citation>
    <scope>NUCLEOTIDE SEQUENCE [LARGE SCALE GENOMIC DNA]</scope>
    <source>
        <strain evidence="10">JCM 17688</strain>
    </source>
</reference>
<dbReference type="InterPro" id="IPR020846">
    <property type="entry name" value="MFS_dom"/>
</dbReference>
<organism evidence="9 10">
    <name type="scientific">Tsukamurella soli</name>
    <dbReference type="NCBI Taxonomy" id="644556"/>
    <lineage>
        <taxon>Bacteria</taxon>
        <taxon>Bacillati</taxon>
        <taxon>Actinomycetota</taxon>
        <taxon>Actinomycetes</taxon>
        <taxon>Mycobacteriales</taxon>
        <taxon>Tsukamurellaceae</taxon>
        <taxon>Tsukamurella</taxon>
    </lineage>
</organism>
<accession>A0ABP8K9S5</accession>
<proteinExistence type="predicted"/>
<dbReference type="InterPro" id="IPR036259">
    <property type="entry name" value="MFS_trans_sf"/>
</dbReference>
<dbReference type="CDD" id="cd17321">
    <property type="entry name" value="MFS_MMR_MDR_like"/>
    <property type="match status" value="1"/>
</dbReference>
<evidence type="ECO:0000256" key="6">
    <source>
        <dbReference type="ARBA" id="ARBA00023136"/>
    </source>
</evidence>
<keyword evidence="6 7" id="KW-0472">Membrane</keyword>
<comment type="caution">
    <text evidence="9">The sequence shown here is derived from an EMBL/GenBank/DDBJ whole genome shotgun (WGS) entry which is preliminary data.</text>
</comment>
<evidence type="ECO:0000256" key="4">
    <source>
        <dbReference type="ARBA" id="ARBA00022692"/>
    </source>
</evidence>
<evidence type="ECO:0000259" key="8">
    <source>
        <dbReference type="PROSITE" id="PS50850"/>
    </source>
</evidence>
<evidence type="ECO:0000256" key="2">
    <source>
        <dbReference type="ARBA" id="ARBA00022448"/>
    </source>
</evidence>
<dbReference type="RefSeq" id="WP_345000154.1">
    <property type="nucleotide sequence ID" value="NZ_BAABFR010000103.1"/>
</dbReference>
<dbReference type="PROSITE" id="PS50850">
    <property type="entry name" value="MFS"/>
    <property type="match status" value="1"/>
</dbReference>
<comment type="subcellular location">
    <subcellularLocation>
        <location evidence="1">Cell membrane</location>
        <topology evidence="1">Multi-pass membrane protein</topology>
    </subcellularLocation>
</comment>
<dbReference type="PANTHER" id="PTHR42718:SF47">
    <property type="entry name" value="METHYL VIOLOGEN RESISTANCE PROTEIN SMVA"/>
    <property type="match status" value="1"/>
</dbReference>
<feature type="transmembrane region" description="Helical" evidence="7">
    <location>
        <begin position="58"/>
        <end position="76"/>
    </location>
</feature>
<dbReference type="Proteomes" id="UP001500635">
    <property type="component" value="Unassembled WGS sequence"/>
</dbReference>
<evidence type="ECO:0000256" key="5">
    <source>
        <dbReference type="ARBA" id="ARBA00022989"/>
    </source>
</evidence>
<feature type="transmembrane region" description="Helical" evidence="7">
    <location>
        <begin position="174"/>
        <end position="198"/>
    </location>
</feature>
<feature type="transmembrane region" description="Helical" evidence="7">
    <location>
        <begin position="113"/>
        <end position="134"/>
    </location>
</feature>
<keyword evidence="10" id="KW-1185">Reference proteome</keyword>
<feature type="transmembrane region" description="Helical" evidence="7">
    <location>
        <begin position="480"/>
        <end position="502"/>
    </location>
</feature>
<evidence type="ECO:0000313" key="10">
    <source>
        <dbReference type="Proteomes" id="UP001500635"/>
    </source>
</evidence>
<evidence type="ECO:0000256" key="3">
    <source>
        <dbReference type="ARBA" id="ARBA00022475"/>
    </source>
</evidence>
<protein>
    <submittedName>
        <fullName evidence="9">MFS transporter</fullName>
    </submittedName>
</protein>
<gene>
    <name evidence="9" type="ORF">GCM10023147_43920</name>
</gene>
<keyword evidence="2" id="KW-0813">Transport</keyword>
<feature type="transmembrane region" description="Helical" evidence="7">
    <location>
        <begin position="20"/>
        <end position="38"/>
    </location>
</feature>
<name>A0ABP8K9S5_9ACTN</name>
<dbReference type="SUPFAM" id="SSF103473">
    <property type="entry name" value="MFS general substrate transporter"/>
    <property type="match status" value="1"/>
</dbReference>
<dbReference type="EMBL" id="BAABFR010000103">
    <property type="protein sequence ID" value="GAA4402927.1"/>
    <property type="molecule type" value="Genomic_DNA"/>
</dbReference>
<dbReference type="Gene3D" id="1.20.1250.20">
    <property type="entry name" value="MFS general substrate transporter like domains"/>
    <property type="match status" value="1"/>
</dbReference>
<evidence type="ECO:0000256" key="7">
    <source>
        <dbReference type="SAM" id="Phobius"/>
    </source>
</evidence>
<feature type="transmembrane region" description="Helical" evidence="7">
    <location>
        <begin position="365"/>
        <end position="391"/>
    </location>
</feature>
<feature type="domain" description="Major facilitator superfamily (MFS) profile" evidence="8">
    <location>
        <begin position="22"/>
        <end position="504"/>
    </location>
</feature>
<feature type="transmembrane region" description="Helical" evidence="7">
    <location>
        <begin position="210"/>
        <end position="227"/>
    </location>
</feature>
<feature type="transmembrane region" description="Helical" evidence="7">
    <location>
        <begin position="341"/>
        <end position="359"/>
    </location>
</feature>
<evidence type="ECO:0000256" key="1">
    <source>
        <dbReference type="ARBA" id="ARBA00004651"/>
    </source>
</evidence>
<dbReference type="Pfam" id="PF07690">
    <property type="entry name" value="MFS_1"/>
    <property type="match status" value="1"/>
</dbReference>
<feature type="transmembrane region" description="Helical" evidence="7">
    <location>
        <begin position="146"/>
        <end position="168"/>
    </location>
</feature>
<feature type="transmembrane region" description="Helical" evidence="7">
    <location>
        <begin position="412"/>
        <end position="433"/>
    </location>
</feature>
<keyword evidence="5 7" id="KW-1133">Transmembrane helix</keyword>
<evidence type="ECO:0000313" key="9">
    <source>
        <dbReference type="EMBL" id="GAA4402927.1"/>
    </source>
</evidence>
<feature type="transmembrane region" description="Helical" evidence="7">
    <location>
        <begin position="309"/>
        <end position="329"/>
    </location>
</feature>
<keyword evidence="4 7" id="KW-0812">Transmembrane</keyword>
<feature type="transmembrane region" description="Helical" evidence="7">
    <location>
        <begin position="275"/>
        <end position="297"/>
    </location>
</feature>
<dbReference type="InterPro" id="IPR011701">
    <property type="entry name" value="MFS"/>
</dbReference>
<dbReference type="PANTHER" id="PTHR42718">
    <property type="entry name" value="MAJOR FACILITATOR SUPERFAMILY MULTIDRUG TRANSPORTER MFSC"/>
    <property type="match status" value="1"/>
</dbReference>
<keyword evidence="3" id="KW-1003">Cell membrane</keyword>
<sequence>MATLDASTRVLASRAGRREWAALGVLSLAVFLVSMDATVLDIAVPHMTQALHPSATQLLWIVDVYSFVLAALLITMGNVGDRIGRRRILLVGAVAFAAASLVAGFAVSPEMLIAARVVQGVAGATLMPATLALIHSTFTVARQRALAIGVWSAVASGGAVAGPVLGGLLLEHFFWGSVFVMNVPVVALIVIAAPMVVVESRNPAPGRLDTVSVGLSVLAMMPLIYAIKETAAHGPSGLSGAAALVGVLAGVVFLRRQRWLAAPLIDVSLFRRPAFTVAVLTNLIAVFAVSGLLYFGAQYLQVVHGMSTLRAGLALAPAMVASGVAALAAAPLMRRYSARTVLVVALSLQVIGAVVMFGVRADGGVALYLVVETLIGIGAGAVLTLTSALVLSAVPGDRAGAASAVTETAYEAGHALGVAILGSVGTAVFHAGVDVSGLPEGPAHDARETIGAAVQVASGVGGDVGARVLASASEAFVSGIHVAAAVSGLASLLMAVLALRLLRR</sequence>
<feature type="transmembrane region" description="Helical" evidence="7">
    <location>
        <begin position="88"/>
        <end position="107"/>
    </location>
</feature>